<comment type="caution">
    <text evidence="2">The sequence shown here is derived from an EMBL/GenBank/DDBJ whole genome shotgun (WGS) entry which is preliminary data.</text>
</comment>
<feature type="signal peptide" evidence="1">
    <location>
        <begin position="1"/>
        <end position="24"/>
    </location>
</feature>
<dbReference type="EMBL" id="BMAU01021296">
    <property type="protein sequence ID" value="GFY10210.1"/>
    <property type="molecule type" value="Genomic_DNA"/>
</dbReference>
<sequence length="102" mass="11869">MKGCVGNLSVVIVILLNFSQRKSSIREGESCNVATPSSGRNLWWTRHPHVHLAAAAQPIFDPRGIEHRRPEDERKERCFELTRERWPTNPPLTKYWTLTIYN</sequence>
<evidence type="ECO:0000256" key="1">
    <source>
        <dbReference type="SAM" id="SignalP"/>
    </source>
</evidence>
<keyword evidence="3" id="KW-1185">Reference proteome</keyword>
<reference evidence="2" key="1">
    <citation type="submission" date="2020-08" db="EMBL/GenBank/DDBJ databases">
        <title>Multicomponent nature underlies the extraordinary mechanical properties of spider dragline silk.</title>
        <authorList>
            <person name="Kono N."/>
            <person name="Nakamura H."/>
            <person name="Mori M."/>
            <person name="Yoshida Y."/>
            <person name="Ohtoshi R."/>
            <person name="Malay A.D."/>
            <person name="Moran D.A.P."/>
            <person name="Tomita M."/>
            <person name="Numata K."/>
            <person name="Arakawa K."/>
        </authorList>
    </citation>
    <scope>NUCLEOTIDE SEQUENCE</scope>
</reference>
<dbReference type="AlphaFoldDB" id="A0A8X6SF30"/>
<organism evidence="2 3">
    <name type="scientific">Trichonephila clavipes</name>
    <name type="common">Golden silk orbweaver</name>
    <name type="synonym">Nephila clavipes</name>
    <dbReference type="NCBI Taxonomy" id="2585209"/>
    <lineage>
        <taxon>Eukaryota</taxon>
        <taxon>Metazoa</taxon>
        <taxon>Ecdysozoa</taxon>
        <taxon>Arthropoda</taxon>
        <taxon>Chelicerata</taxon>
        <taxon>Arachnida</taxon>
        <taxon>Araneae</taxon>
        <taxon>Araneomorphae</taxon>
        <taxon>Entelegynae</taxon>
        <taxon>Araneoidea</taxon>
        <taxon>Nephilidae</taxon>
        <taxon>Trichonephila</taxon>
    </lineage>
</organism>
<feature type="chain" id="PRO_5036502493" description="Secreted protein" evidence="1">
    <location>
        <begin position="25"/>
        <end position="102"/>
    </location>
</feature>
<name>A0A8X6SF30_TRICX</name>
<evidence type="ECO:0000313" key="3">
    <source>
        <dbReference type="Proteomes" id="UP000887159"/>
    </source>
</evidence>
<accession>A0A8X6SF30</accession>
<protein>
    <recommendedName>
        <fullName evidence="4">Secreted protein</fullName>
    </recommendedName>
</protein>
<dbReference type="Proteomes" id="UP000887159">
    <property type="component" value="Unassembled WGS sequence"/>
</dbReference>
<evidence type="ECO:0008006" key="4">
    <source>
        <dbReference type="Google" id="ProtNLM"/>
    </source>
</evidence>
<evidence type="ECO:0000313" key="2">
    <source>
        <dbReference type="EMBL" id="GFY10210.1"/>
    </source>
</evidence>
<proteinExistence type="predicted"/>
<gene>
    <name evidence="2" type="ORF">TNCV_2628891</name>
</gene>
<keyword evidence="1" id="KW-0732">Signal</keyword>